<evidence type="ECO:0000256" key="1">
    <source>
        <dbReference type="ARBA" id="ARBA00023002"/>
    </source>
</evidence>
<accession>A0A399P3I8</accession>
<gene>
    <name evidence="3" type="ORF">DZF93_18715</name>
</gene>
<dbReference type="InterPro" id="IPR036188">
    <property type="entry name" value="FAD/NAD-bd_sf"/>
</dbReference>
<dbReference type="PANTHER" id="PTHR13847">
    <property type="entry name" value="SARCOSINE DEHYDROGENASE-RELATED"/>
    <property type="match status" value="1"/>
</dbReference>
<name>A0A399P3I8_9MICO</name>
<dbReference type="SUPFAM" id="SSF51905">
    <property type="entry name" value="FAD/NAD(P)-binding domain"/>
    <property type="match status" value="1"/>
</dbReference>
<protein>
    <submittedName>
        <fullName evidence="3">FAD-dependent oxidoreductase</fullName>
    </submittedName>
</protein>
<feature type="domain" description="FAD dependent oxidoreductase" evidence="2">
    <location>
        <begin position="6"/>
        <end position="76"/>
    </location>
</feature>
<dbReference type="EMBL" id="QWEA01001387">
    <property type="protein sequence ID" value="RIJ00881.1"/>
    <property type="molecule type" value="Genomic_DNA"/>
</dbReference>
<feature type="non-terminal residue" evidence="3">
    <location>
        <position position="81"/>
    </location>
</feature>
<sequence>MTERADVVVVGAGIVGLGAAYAAVRRGLSVVVVERSAEPAGASVRNFGHVGVTAQSGDALRYAVAARDLWLGLARDASFGI</sequence>
<dbReference type="Proteomes" id="UP000266634">
    <property type="component" value="Unassembled WGS sequence"/>
</dbReference>
<evidence type="ECO:0000313" key="4">
    <source>
        <dbReference type="Proteomes" id="UP000266634"/>
    </source>
</evidence>
<dbReference type="PANTHER" id="PTHR13847:SF287">
    <property type="entry name" value="FAD-DEPENDENT OXIDOREDUCTASE DOMAIN-CONTAINING PROTEIN 1"/>
    <property type="match status" value="1"/>
</dbReference>
<comment type="caution">
    <text evidence="3">The sequence shown here is derived from an EMBL/GenBank/DDBJ whole genome shotgun (WGS) entry which is preliminary data.</text>
</comment>
<organism evidence="3 4">
    <name type="scientific">Clavibacter michiganensis subsp. insidiosus</name>
    <dbReference type="NCBI Taxonomy" id="33014"/>
    <lineage>
        <taxon>Bacteria</taxon>
        <taxon>Bacillati</taxon>
        <taxon>Actinomycetota</taxon>
        <taxon>Actinomycetes</taxon>
        <taxon>Micrococcales</taxon>
        <taxon>Microbacteriaceae</taxon>
        <taxon>Clavibacter</taxon>
    </lineage>
</organism>
<dbReference type="GO" id="GO:0005737">
    <property type="term" value="C:cytoplasm"/>
    <property type="evidence" value="ECO:0007669"/>
    <property type="project" value="TreeGrafter"/>
</dbReference>
<dbReference type="GO" id="GO:0016491">
    <property type="term" value="F:oxidoreductase activity"/>
    <property type="evidence" value="ECO:0007669"/>
    <property type="project" value="UniProtKB-KW"/>
</dbReference>
<dbReference type="InterPro" id="IPR006076">
    <property type="entry name" value="FAD-dep_OxRdtase"/>
</dbReference>
<dbReference type="Gene3D" id="3.50.50.60">
    <property type="entry name" value="FAD/NAD(P)-binding domain"/>
    <property type="match status" value="1"/>
</dbReference>
<dbReference type="AlphaFoldDB" id="A0A399P3I8"/>
<evidence type="ECO:0000259" key="2">
    <source>
        <dbReference type="Pfam" id="PF01266"/>
    </source>
</evidence>
<dbReference type="Pfam" id="PF01266">
    <property type="entry name" value="DAO"/>
    <property type="match status" value="1"/>
</dbReference>
<evidence type="ECO:0000313" key="3">
    <source>
        <dbReference type="EMBL" id="RIJ00881.1"/>
    </source>
</evidence>
<proteinExistence type="predicted"/>
<reference evidence="3 4" key="1">
    <citation type="submission" date="2018-08" db="EMBL/GenBank/DDBJ databases">
        <title>Genome Sequence of Clavibacter michiganensis Subspecies type strains, and the Atypical Peach-Colored Strains Isolated from Tomato.</title>
        <authorList>
            <person name="Osdaghi E."/>
            <person name="Portier P."/>
            <person name="Briand M."/>
            <person name="Jacques M.-A."/>
        </authorList>
    </citation>
    <scope>NUCLEOTIDE SEQUENCE [LARGE SCALE GENOMIC DNA]</scope>
    <source>
        <strain evidence="3 4">CFBP 6488</strain>
    </source>
</reference>
<keyword evidence="1" id="KW-0560">Oxidoreductase</keyword>